<dbReference type="WBParaSite" id="TMUE_3000014655.1">
    <property type="protein sequence ID" value="TMUE_3000014655.1"/>
    <property type="gene ID" value="WBGene00302287"/>
</dbReference>
<accession>A0A5S6R563</accession>
<dbReference type="InterPro" id="IPR019416">
    <property type="entry name" value="NCBP3"/>
</dbReference>
<organism evidence="3 4">
    <name type="scientific">Trichuris muris</name>
    <name type="common">Mouse whipworm</name>
    <dbReference type="NCBI Taxonomy" id="70415"/>
    <lineage>
        <taxon>Eukaryota</taxon>
        <taxon>Metazoa</taxon>
        <taxon>Ecdysozoa</taxon>
        <taxon>Nematoda</taxon>
        <taxon>Enoplea</taxon>
        <taxon>Dorylaimia</taxon>
        <taxon>Trichinellida</taxon>
        <taxon>Trichuridae</taxon>
        <taxon>Trichuris</taxon>
    </lineage>
</organism>
<reference evidence="4" key="1">
    <citation type="submission" date="2019-12" db="UniProtKB">
        <authorList>
            <consortium name="WormBaseParasite"/>
        </authorList>
    </citation>
    <scope>IDENTIFICATION</scope>
</reference>
<dbReference type="GO" id="GO:0005634">
    <property type="term" value="C:nucleus"/>
    <property type="evidence" value="ECO:0007669"/>
    <property type="project" value="TreeGrafter"/>
</dbReference>
<protein>
    <recommendedName>
        <fullName evidence="2">Nuclear cap-binding protein subunit 3</fullName>
    </recommendedName>
</protein>
<proteinExistence type="inferred from homology"/>
<sequence length="270" mass="30729">MSSESDTMDFLSGDNEEIEIAGMVGSEEQVNSVDALYRRFAVSPDEPGDYRLNAVNLNGVDEMSTDAVREFLARFEPFRIEWVNDHSCNIIFECEERAAQCIMAIGAPPDGGDHACPSSEYCWTANGPDGYQLQVRFAKLQDIKRPKAYLESRYYRRHGNPKLGGIRGIVSKDTKLKIFQDPSLALKIRDQESHNGRWGLHDESVKVKHALDGWEVGETFGGKMEKRDMPPTYADEEEHLRQLRSMIHKPGFDLREFLNAKRSLAKRNDK</sequence>
<dbReference type="PANTHER" id="PTHR16291:SF0">
    <property type="entry name" value="NUCLEAR CAP-BINDING PROTEIN SUBUNIT 3"/>
    <property type="match status" value="1"/>
</dbReference>
<name>A0A5S6R563_TRIMR</name>
<dbReference type="Pfam" id="PF10309">
    <property type="entry name" value="NCBP3"/>
    <property type="match status" value="1"/>
</dbReference>
<dbReference type="GO" id="GO:0003729">
    <property type="term" value="F:mRNA binding"/>
    <property type="evidence" value="ECO:0007669"/>
    <property type="project" value="InterPro"/>
</dbReference>
<evidence type="ECO:0000313" key="3">
    <source>
        <dbReference type="Proteomes" id="UP000046395"/>
    </source>
</evidence>
<dbReference type="GO" id="GO:0000340">
    <property type="term" value="F:RNA 7-methylguanosine cap binding"/>
    <property type="evidence" value="ECO:0007669"/>
    <property type="project" value="InterPro"/>
</dbReference>
<dbReference type="STRING" id="70415.A0A5S6R563"/>
<evidence type="ECO:0000256" key="1">
    <source>
        <dbReference type="ARBA" id="ARBA00006069"/>
    </source>
</evidence>
<evidence type="ECO:0000313" key="4">
    <source>
        <dbReference type="WBParaSite" id="TMUE_3000014655.1"/>
    </source>
</evidence>
<evidence type="ECO:0000256" key="2">
    <source>
        <dbReference type="ARBA" id="ARBA00019876"/>
    </source>
</evidence>
<comment type="similarity">
    <text evidence="1">Belongs to the NCBP3 family.</text>
</comment>
<dbReference type="AlphaFoldDB" id="A0A5S6R563"/>
<dbReference type="PANTHER" id="PTHR16291">
    <property type="entry name" value="NUCLEAR CAP-BINDING PROTEIN SUBUNIT 3"/>
    <property type="match status" value="1"/>
</dbReference>
<keyword evidence="3" id="KW-1185">Reference proteome</keyword>
<dbReference type="Proteomes" id="UP000046395">
    <property type="component" value="Unassembled WGS sequence"/>
</dbReference>